<dbReference type="EMBL" id="QYUK01000011">
    <property type="protein sequence ID" value="RJF88747.1"/>
    <property type="molecule type" value="Genomic_DNA"/>
</dbReference>
<evidence type="ECO:0000313" key="3">
    <source>
        <dbReference type="Proteomes" id="UP000284605"/>
    </source>
</evidence>
<comment type="caution">
    <text evidence="2">The sequence shown here is derived from an EMBL/GenBank/DDBJ whole genome shotgun (WGS) entry which is preliminary data.</text>
</comment>
<gene>
    <name evidence="2" type="ORF">D3874_18585</name>
</gene>
<feature type="region of interest" description="Disordered" evidence="1">
    <location>
        <begin position="39"/>
        <end position="60"/>
    </location>
</feature>
<dbReference type="Proteomes" id="UP000284605">
    <property type="component" value="Unassembled WGS sequence"/>
</dbReference>
<keyword evidence="3" id="KW-1185">Reference proteome</keyword>
<evidence type="ECO:0000313" key="2">
    <source>
        <dbReference type="EMBL" id="RJF88747.1"/>
    </source>
</evidence>
<evidence type="ECO:0000256" key="1">
    <source>
        <dbReference type="SAM" id="MobiDB-lite"/>
    </source>
</evidence>
<dbReference type="AlphaFoldDB" id="A0A418WFE6"/>
<name>A0A418WFE6_9PROT</name>
<accession>A0A418WFE6</accession>
<proteinExistence type="predicted"/>
<feature type="compositionally biased region" description="Low complexity" evidence="1">
    <location>
        <begin position="47"/>
        <end position="60"/>
    </location>
</feature>
<protein>
    <submittedName>
        <fullName evidence="2">Uncharacterized protein</fullName>
    </submittedName>
</protein>
<sequence>MNTTKASPSVTARLAKLAVFVLAAGLLVNIAACGARLGGSANGGSGRSSSASGGISIPFP</sequence>
<reference evidence="2 3" key="1">
    <citation type="submission" date="2018-09" db="EMBL/GenBank/DDBJ databases">
        <authorList>
            <person name="Zhu H."/>
        </authorList>
    </citation>
    <scope>NUCLEOTIDE SEQUENCE [LARGE SCALE GENOMIC DNA]</scope>
    <source>
        <strain evidence="2 3">K1W22B-8</strain>
    </source>
</reference>
<dbReference type="RefSeq" id="WP_119779522.1">
    <property type="nucleotide sequence ID" value="NZ_QYUK01000011.1"/>
</dbReference>
<organism evidence="2 3">
    <name type="scientific">Oleomonas cavernae</name>
    <dbReference type="NCBI Taxonomy" id="2320859"/>
    <lineage>
        <taxon>Bacteria</taxon>
        <taxon>Pseudomonadati</taxon>
        <taxon>Pseudomonadota</taxon>
        <taxon>Alphaproteobacteria</taxon>
        <taxon>Acetobacterales</taxon>
        <taxon>Acetobacteraceae</taxon>
        <taxon>Oleomonas</taxon>
    </lineage>
</organism>